<keyword evidence="6 7" id="KW-0472">Membrane</keyword>
<dbReference type="InterPro" id="IPR006685">
    <property type="entry name" value="MscS_channel_2nd"/>
</dbReference>
<evidence type="ECO:0000256" key="4">
    <source>
        <dbReference type="ARBA" id="ARBA00022692"/>
    </source>
</evidence>
<feature type="domain" description="Mechanosensitive ion channel MscS" evidence="8">
    <location>
        <begin position="118"/>
        <end position="177"/>
    </location>
</feature>
<dbReference type="Gene3D" id="2.30.30.60">
    <property type="match status" value="1"/>
</dbReference>
<feature type="transmembrane region" description="Helical" evidence="7">
    <location>
        <begin position="14"/>
        <end position="36"/>
    </location>
</feature>
<reference evidence="10" key="1">
    <citation type="submission" date="2020-05" db="EMBL/GenBank/DDBJ databases">
        <authorList>
            <person name="Chiriac C."/>
            <person name="Salcher M."/>
            <person name="Ghai R."/>
            <person name="Kavagutti S V."/>
        </authorList>
    </citation>
    <scope>NUCLEOTIDE SEQUENCE</scope>
</reference>
<evidence type="ECO:0000256" key="7">
    <source>
        <dbReference type="SAM" id="Phobius"/>
    </source>
</evidence>
<keyword evidence="3" id="KW-1003">Cell membrane</keyword>
<sequence>MNLADLDGRALLEWFLGAPLRVLAILVIAIVLRSLAVRAISRAMSRIANADLIPGKNRSLSRQRERAHTAGTVLKSITNTLIALVAVSTILSEAGMDLAPLIASAGVLGVAVGLGAQTLIRDFIAGLFMLLEDQYGVGDEVDILDVQGTVESVGLRITTVRAKDGTLWFLRNGEILKLGNRSKK</sequence>
<keyword evidence="5 7" id="KW-1133">Transmembrane helix</keyword>
<dbReference type="AlphaFoldDB" id="A0A6J6DNX3"/>
<proteinExistence type="inferred from homology"/>
<evidence type="ECO:0000313" key="10">
    <source>
        <dbReference type="EMBL" id="CAB4565842.1"/>
    </source>
</evidence>
<dbReference type="InterPro" id="IPR045276">
    <property type="entry name" value="YbiO_bact"/>
</dbReference>
<evidence type="ECO:0000256" key="5">
    <source>
        <dbReference type="ARBA" id="ARBA00022989"/>
    </source>
</evidence>
<feature type="domain" description="Mechanosensitive ion channel transmembrane helices 2/3" evidence="9">
    <location>
        <begin position="77"/>
        <end position="117"/>
    </location>
</feature>
<dbReference type="Pfam" id="PF21088">
    <property type="entry name" value="MS_channel_1st"/>
    <property type="match status" value="1"/>
</dbReference>
<evidence type="ECO:0000259" key="8">
    <source>
        <dbReference type="Pfam" id="PF00924"/>
    </source>
</evidence>
<dbReference type="EMBL" id="CAEZTJ010000047">
    <property type="protein sequence ID" value="CAB4565842.1"/>
    <property type="molecule type" value="Genomic_DNA"/>
</dbReference>
<evidence type="ECO:0000256" key="3">
    <source>
        <dbReference type="ARBA" id="ARBA00022475"/>
    </source>
</evidence>
<dbReference type="InterPro" id="IPR011014">
    <property type="entry name" value="MscS_channel_TM-2"/>
</dbReference>
<dbReference type="PANTHER" id="PTHR30460">
    <property type="entry name" value="MODERATE CONDUCTANCE MECHANOSENSITIVE CHANNEL YBIO"/>
    <property type="match status" value="1"/>
</dbReference>
<dbReference type="InterPro" id="IPR010920">
    <property type="entry name" value="LSM_dom_sf"/>
</dbReference>
<feature type="transmembrane region" description="Helical" evidence="7">
    <location>
        <begin position="98"/>
        <end position="120"/>
    </location>
</feature>
<evidence type="ECO:0000256" key="6">
    <source>
        <dbReference type="ARBA" id="ARBA00023136"/>
    </source>
</evidence>
<dbReference type="Gene3D" id="1.10.287.1260">
    <property type="match status" value="1"/>
</dbReference>
<evidence type="ECO:0000256" key="1">
    <source>
        <dbReference type="ARBA" id="ARBA00004651"/>
    </source>
</evidence>
<comment type="similarity">
    <text evidence="2">Belongs to the MscS (TC 1.A.23) family.</text>
</comment>
<dbReference type="InterPro" id="IPR023408">
    <property type="entry name" value="MscS_beta-dom_sf"/>
</dbReference>
<evidence type="ECO:0000259" key="9">
    <source>
        <dbReference type="Pfam" id="PF21088"/>
    </source>
</evidence>
<evidence type="ECO:0000256" key="2">
    <source>
        <dbReference type="ARBA" id="ARBA00008017"/>
    </source>
</evidence>
<dbReference type="InterPro" id="IPR049142">
    <property type="entry name" value="MS_channel_1st"/>
</dbReference>
<keyword evidence="4 7" id="KW-0812">Transmembrane</keyword>
<dbReference type="PANTHER" id="PTHR30460:SF0">
    <property type="entry name" value="MODERATE CONDUCTANCE MECHANOSENSITIVE CHANNEL YBIO"/>
    <property type="match status" value="1"/>
</dbReference>
<dbReference type="GO" id="GO:0008381">
    <property type="term" value="F:mechanosensitive monoatomic ion channel activity"/>
    <property type="evidence" value="ECO:0007669"/>
    <property type="project" value="InterPro"/>
</dbReference>
<dbReference type="FunFam" id="2.30.30.60:FF:000001">
    <property type="entry name" value="MscS Mechanosensitive ion channel"/>
    <property type="match status" value="1"/>
</dbReference>
<accession>A0A6J6DNX3</accession>
<name>A0A6J6DNX3_9ZZZZ</name>
<dbReference type="SUPFAM" id="SSF82861">
    <property type="entry name" value="Mechanosensitive channel protein MscS (YggB), transmembrane region"/>
    <property type="match status" value="1"/>
</dbReference>
<dbReference type="Pfam" id="PF00924">
    <property type="entry name" value="MS_channel_2nd"/>
    <property type="match status" value="1"/>
</dbReference>
<dbReference type="GO" id="GO:0005886">
    <property type="term" value="C:plasma membrane"/>
    <property type="evidence" value="ECO:0007669"/>
    <property type="project" value="UniProtKB-SubCell"/>
</dbReference>
<dbReference type="SUPFAM" id="SSF50182">
    <property type="entry name" value="Sm-like ribonucleoproteins"/>
    <property type="match status" value="1"/>
</dbReference>
<protein>
    <submittedName>
        <fullName evidence="10">Unannotated protein</fullName>
    </submittedName>
</protein>
<comment type="subcellular location">
    <subcellularLocation>
        <location evidence="1">Cell membrane</location>
        <topology evidence="1">Multi-pass membrane protein</topology>
    </subcellularLocation>
</comment>
<gene>
    <name evidence="10" type="ORF">UFOPK1650_00455</name>
</gene>
<organism evidence="10">
    <name type="scientific">freshwater metagenome</name>
    <dbReference type="NCBI Taxonomy" id="449393"/>
    <lineage>
        <taxon>unclassified sequences</taxon>
        <taxon>metagenomes</taxon>
        <taxon>ecological metagenomes</taxon>
    </lineage>
</organism>